<evidence type="ECO:0000313" key="11">
    <source>
        <dbReference type="Proteomes" id="UP001176940"/>
    </source>
</evidence>
<dbReference type="PANTHER" id="PTHR24394:SF44">
    <property type="entry name" value="ZINC FINGER PROTEIN 271-LIKE"/>
    <property type="match status" value="1"/>
</dbReference>
<sequence>MYYGGQIMNFNISASMQPADSVSHRQRKLPENFIQPNDGSAEHVAKSGLLHLSHTPEHSYALGRRRSLHAKNKLNLNKQEKKSGSDIASAAMKDSPDAPNEEDIKPLGSPVLSLEQTAVIQELVNHNVLPDRISIPTTELPKLTDSETVEDVFIEQEPIDDSQKESSERESINQEEECAEMLDDLRSTSDETPEGSPKKKPIKIPKTKGDVNGDFPEAFMFPCQHCERKFTTKQGLERHMHIHVSTVNHAFKCRYCGKAFGTQINRRRHERRHESGPKRKSLVLSTSAEFGHAHKHIIDSLKATDEYSSSQAQSKMTDSDRETSHSVISEGKWRIKQRIAPLQVL</sequence>
<feature type="compositionally biased region" description="Polar residues" evidence="8">
    <location>
        <begin position="306"/>
        <end position="316"/>
    </location>
</feature>
<evidence type="ECO:0000313" key="10">
    <source>
        <dbReference type="EMBL" id="CAJ0935432.1"/>
    </source>
</evidence>
<evidence type="ECO:0000256" key="2">
    <source>
        <dbReference type="ARBA" id="ARBA00022723"/>
    </source>
</evidence>
<keyword evidence="2" id="KW-0479">Metal-binding</keyword>
<dbReference type="PANTHER" id="PTHR24394">
    <property type="entry name" value="ZINC FINGER PROTEIN"/>
    <property type="match status" value="1"/>
</dbReference>
<evidence type="ECO:0000256" key="4">
    <source>
        <dbReference type="ARBA" id="ARBA00022771"/>
    </source>
</evidence>
<gene>
    <name evidence="10" type="ORF">RIMI_LOCUS6323608</name>
</gene>
<dbReference type="SUPFAM" id="SSF57667">
    <property type="entry name" value="beta-beta-alpha zinc fingers"/>
    <property type="match status" value="1"/>
</dbReference>
<feature type="region of interest" description="Disordered" evidence="8">
    <location>
        <begin position="301"/>
        <end position="327"/>
    </location>
</feature>
<dbReference type="PROSITE" id="PS50157">
    <property type="entry name" value="ZINC_FINGER_C2H2_2"/>
    <property type="match status" value="2"/>
</dbReference>
<keyword evidence="3" id="KW-0677">Repeat</keyword>
<keyword evidence="5" id="KW-0862">Zinc</keyword>
<evidence type="ECO:0000256" key="6">
    <source>
        <dbReference type="ARBA" id="ARBA00023242"/>
    </source>
</evidence>
<organism evidence="10 11">
    <name type="scientific">Ranitomeya imitator</name>
    <name type="common">mimic poison frog</name>
    <dbReference type="NCBI Taxonomy" id="111125"/>
    <lineage>
        <taxon>Eukaryota</taxon>
        <taxon>Metazoa</taxon>
        <taxon>Chordata</taxon>
        <taxon>Craniata</taxon>
        <taxon>Vertebrata</taxon>
        <taxon>Euteleostomi</taxon>
        <taxon>Amphibia</taxon>
        <taxon>Batrachia</taxon>
        <taxon>Anura</taxon>
        <taxon>Neobatrachia</taxon>
        <taxon>Hyloidea</taxon>
        <taxon>Dendrobatidae</taxon>
        <taxon>Dendrobatinae</taxon>
        <taxon>Ranitomeya</taxon>
    </lineage>
</organism>
<evidence type="ECO:0000256" key="8">
    <source>
        <dbReference type="SAM" id="MobiDB-lite"/>
    </source>
</evidence>
<feature type="compositionally biased region" description="Basic and acidic residues" evidence="8">
    <location>
        <begin position="161"/>
        <end position="172"/>
    </location>
</feature>
<dbReference type="Pfam" id="PF00096">
    <property type="entry name" value="zf-C2H2"/>
    <property type="match status" value="2"/>
</dbReference>
<feature type="compositionally biased region" description="Acidic residues" evidence="8">
    <location>
        <begin position="173"/>
        <end position="182"/>
    </location>
</feature>
<evidence type="ECO:0000256" key="5">
    <source>
        <dbReference type="ARBA" id="ARBA00022833"/>
    </source>
</evidence>
<dbReference type="InterPro" id="IPR013087">
    <property type="entry name" value="Znf_C2H2_type"/>
</dbReference>
<name>A0ABN9LC27_9NEOB</name>
<dbReference type="Proteomes" id="UP001176940">
    <property type="component" value="Unassembled WGS sequence"/>
</dbReference>
<dbReference type="InterPro" id="IPR036236">
    <property type="entry name" value="Znf_C2H2_sf"/>
</dbReference>
<evidence type="ECO:0000259" key="9">
    <source>
        <dbReference type="PROSITE" id="PS50157"/>
    </source>
</evidence>
<accession>A0ABN9LC27</accession>
<proteinExistence type="predicted"/>
<comment type="caution">
    <text evidence="10">The sequence shown here is derived from an EMBL/GenBank/DDBJ whole genome shotgun (WGS) entry which is preliminary data.</text>
</comment>
<comment type="subcellular location">
    <subcellularLocation>
        <location evidence="1">Nucleus</location>
    </subcellularLocation>
</comment>
<feature type="region of interest" description="Disordered" evidence="8">
    <location>
        <begin position="155"/>
        <end position="209"/>
    </location>
</feature>
<evidence type="ECO:0000256" key="1">
    <source>
        <dbReference type="ARBA" id="ARBA00004123"/>
    </source>
</evidence>
<dbReference type="Gene3D" id="3.30.160.60">
    <property type="entry name" value="Classic Zinc Finger"/>
    <property type="match status" value="1"/>
</dbReference>
<protein>
    <recommendedName>
        <fullName evidence="9">C2H2-type domain-containing protein</fullName>
    </recommendedName>
</protein>
<feature type="region of interest" description="Disordered" evidence="8">
    <location>
        <begin position="71"/>
        <end position="107"/>
    </location>
</feature>
<feature type="domain" description="C2H2-type" evidence="9">
    <location>
        <begin position="251"/>
        <end position="278"/>
    </location>
</feature>
<dbReference type="EMBL" id="CAUEEQ010011283">
    <property type="protein sequence ID" value="CAJ0935432.1"/>
    <property type="molecule type" value="Genomic_DNA"/>
</dbReference>
<dbReference type="PROSITE" id="PS00028">
    <property type="entry name" value="ZINC_FINGER_C2H2_1"/>
    <property type="match status" value="2"/>
</dbReference>
<keyword evidence="6" id="KW-0539">Nucleus</keyword>
<keyword evidence="11" id="KW-1185">Reference proteome</keyword>
<feature type="domain" description="C2H2-type" evidence="9">
    <location>
        <begin position="221"/>
        <end position="248"/>
    </location>
</feature>
<keyword evidence="4 7" id="KW-0863">Zinc-finger</keyword>
<evidence type="ECO:0000256" key="7">
    <source>
        <dbReference type="PROSITE-ProRule" id="PRU00042"/>
    </source>
</evidence>
<reference evidence="10" key="1">
    <citation type="submission" date="2023-07" db="EMBL/GenBank/DDBJ databases">
        <authorList>
            <person name="Stuckert A."/>
        </authorList>
    </citation>
    <scope>NUCLEOTIDE SEQUENCE</scope>
</reference>
<dbReference type="SMART" id="SM00355">
    <property type="entry name" value="ZnF_C2H2"/>
    <property type="match status" value="2"/>
</dbReference>
<evidence type="ECO:0000256" key="3">
    <source>
        <dbReference type="ARBA" id="ARBA00022737"/>
    </source>
</evidence>